<feature type="transmembrane region" description="Helical" evidence="3">
    <location>
        <begin position="311"/>
        <end position="332"/>
    </location>
</feature>
<gene>
    <name evidence="5" type="primary">LOC109467819</name>
</gene>
<dbReference type="GO" id="GO:0005886">
    <property type="term" value="C:plasma membrane"/>
    <property type="evidence" value="ECO:0007669"/>
    <property type="project" value="TreeGrafter"/>
</dbReference>
<dbReference type="InterPro" id="IPR039672">
    <property type="entry name" value="MFS_2"/>
</dbReference>
<sequence length="433" mass="46820">MAKTADRPSTLEKVCYGLGALPYMTTLHVLNFFFNYFLVTVAHGVTLAHRTLVMHISDDNSDRESAIAFRSATGLIGMVAGVAIEGQVVAAFDGSLSGTCKHSNGSVNTSAGSNVTSTVQTDRQETGYLVAAGVVCLVALIFVTVTLTAVTERTAFQEQRTKESLRSSLKRVMTHKPSACALCLLFLFHTAGAVFQQSVALYVQFSLGLGSQVQNCLLVLVGSCLVGIPVVMVLINRFGKRPVSFGNILILLPFFLGLLFVPGDLVFVLPLIAVLGMAYSVPFIVPWMMLSDVSDLLKLQTGRSYDTVLHGVFITAQRVTGAVAFGAISATLEIGGYESGNCVQSESVGRAIRWNVTLLPMLSLLASLVVLWQYPVTEEMRQKTKEALEQMRTSEELRQERKTKSDENTKDEVAGDVRENQSGNGVENLGFSV</sequence>
<dbReference type="AlphaFoldDB" id="A0A6P4XXX5"/>
<dbReference type="InterPro" id="IPR036259">
    <property type="entry name" value="MFS_trans_sf"/>
</dbReference>
<keyword evidence="3" id="KW-1133">Transmembrane helix</keyword>
<feature type="transmembrane region" description="Helical" evidence="3">
    <location>
        <begin position="128"/>
        <end position="150"/>
    </location>
</feature>
<feature type="transmembrane region" description="Helical" evidence="3">
    <location>
        <begin position="242"/>
        <end position="261"/>
    </location>
</feature>
<feature type="transmembrane region" description="Helical" evidence="3">
    <location>
        <begin position="217"/>
        <end position="235"/>
    </location>
</feature>
<evidence type="ECO:0000256" key="1">
    <source>
        <dbReference type="ARBA" id="ARBA00008335"/>
    </source>
</evidence>
<evidence type="ECO:0000256" key="2">
    <source>
        <dbReference type="SAM" id="MobiDB-lite"/>
    </source>
</evidence>
<reference evidence="5" key="1">
    <citation type="submission" date="2025-08" db="UniProtKB">
        <authorList>
            <consortium name="RefSeq"/>
        </authorList>
    </citation>
    <scope>IDENTIFICATION</scope>
    <source>
        <tissue evidence="5">Gonad</tissue>
    </source>
</reference>
<feature type="transmembrane region" description="Helical" evidence="3">
    <location>
        <begin position="65"/>
        <end position="84"/>
    </location>
</feature>
<dbReference type="PANTHER" id="PTHR11328:SF24">
    <property type="entry name" value="MAJOR FACILITATOR SUPERFAMILY (MFS) PROFILE DOMAIN-CONTAINING PROTEIN"/>
    <property type="match status" value="1"/>
</dbReference>
<protein>
    <submittedName>
        <fullName evidence="5">Sodium-dependent lysophosphatidylcholine symporter 1-A-like</fullName>
    </submittedName>
</protein>
<feature type="transmembrane region" description="Helical" evidence="3">
    <location>
        <begin position="179"/>
        <end position="205"/>
    </location>
</feature>
<dbReference type="SUPFAM" id="SSF103473">
    <property type="entry name" value="MFS general substrate transporter"/>
    <property type="match status" value="1"/>
</dbReference>
<comment type="similarity">
    <text evidence="1">Belongs to the major facilitator superfamily.</text>
</comment>
<organism evidence="4 5">
    <name type="scientific">Branchiostoma belcheri</name>
    <name type="common">Amphioxus</name>
    <dbReference type="NCBI Taxonomy" id="7741"/>
    <lineage>
        <taxon>Eukaryota</taxon>
        <taxon>Metazoa</taxon>
        <taxon>Chordata</taxon>
        <taxon>Cephalochordata</taxon>
        <taxon>Leptocardii</taxon>
        <taxon>Amphioxiformes</taxon>
        <taxon>Branchiostomatidae</taxon>
        <taxon>Branchiostoma</taxon>
    </lineage>
</organism>
<evidence type="ECO:0000256" key="3">
    <source>
        <dbReference type="SAM" id="Phobius"/>
    </source>
</evidence>
<feature type="transmembrane region" description="Helical" evidence="3">
    <location>
        <begin position="352"/>
        <end position="374"/>
    </location>
</feature>
<dbReference type="Proteomes" id="UP000515135">
    <property type="component" value="Unplaced"/>
</dbReference>
<dbReference type="GO" id="GO:0008643">
    <property type="term" value="P:carbohydrate transport"/>
    <property type="evidence" value="ECO:0007669"/>
    <property type="project" value="InterPro"/>
</dbReference>
<keyword evidence="3" id="KW-0812">Transmembrane</keyword>
<dbReference type="GeneID" id="109467819"/>
<proteinExistence type="inferred from homology"/>
<feature type="region of interest" description="Disordered" evidence="2">
    <location>
        <begin position="385"/>
        <end position="433"/>
    </location>
</feature>
<dbReference type="Pfam" id="PF13347">
    <property type="entry name" value="MFS_2"/>
    <property type="match status" value="1"/>
</dbReference>
<dbReference type="OrthoDB" id="10144740at2759"/>
<feature type="compositionally biased region" description="Basic and acidic residues" evidence="2">
    <location>
        <begin position="385"/>
        <end position="419"/>
    </location>
</feature>
<dbReference type="KEGG" id="bbel:109467819"/>
<accession>A0A6P4XXX5</accession>
<feature type="transmembrane region" description="Helical" evidence="3">
    <location>
        <begin position="33"/>
        <end position="53"/>
    </location>
</feature>
<keyword evidence="4" id="KW-1185">Reference proteome</keyword>
<dbReference type="Gene3D" id="1.20.1250.20">
    <property type="entry name" value="MFS general substrate transporter like domains"/>
    <property type="match status" value="1"/>
</dbReference>
<dbReference type="RefSeq" id="XP_019621490.1">
    <property type="nucleotide sequence ID" value="XM_019765931.1"/>
</dbReference>
<evidence type="ECO:0000313" key="5">
    <source>
        <dbReference type="RefSeq" id="XP_019621490.1"/>
    </source>
</evidence>
<keyword evidence="3" id="KW-0472">Membrane</keyword>
<dbReference type="PANTHER" id="PTHR11328">
    <property type="entry name" value="MAJOR FACILITATOR SUPERFAMILY DOMAIN-CONTAINING PROTEIN"/>
    <property type="match status" value="1"/>
</dbReference>
<evidence type="ECO:0000313" key="4">
    <source>
        <dbReference type="Proteomes" id="UP000515135"/>
    </source>
</evidence>
<name>A0A6P4XXX5_BRABE</name>
<dbReference type="GO" id="GO:0015293">
    <property type="term" value="F:symporter activity"/>
    <property type="evidence" value="ECO:0007669"/>
    <property type="project" value="InterPro"/>
</dbReference>
<feature type="transmembrane region" description="Helical" evidence="3">
    <location>
        <begin position="267"/>
        <end position="290"/>
    </location>
</feature>